<evidence type="ECO:0000256" key="1">
    <source>
        <dbReference type="SAM" id="Phobius"/>
    </source>
</evidence>
<feature type="transmembrane region" description="Helical" evidence="1">
    <location>
        <begin position="36"/>
        <end position="55"/>
    </location>
</feature>
<name>A0A7J7J6D8_BUGNE</name>
<evidence type="ECO:0000313" key="3">
    <source>
        <dbReference type="Proteomes" id="UP000593567"/>
    </source>
</evidence>
<accession>A0A7J7J6D8</accession>
<feature type="transmembrane region" description="Helical" evidence="1">
    <location>
        <begin position="223"/>
        <end position="246"/>
    </location>
</feature>
<keyword evidence="1" id="KW-0812">Transmembrane</keyword>
<dbReference type="Pfam" id="PF21534">
    <property type="entry name" value="Rost"/>
    <property type="match status" value="1"/>
</dbReference>
<feature type="transmembrane region" description="Helical" evidence="1">
    <location>
        <begin position="155"/>
        <end position="173"/>
    </location>
</feature>
<feature type="transmembrane region" description="Helical" evidence="1">
    <location>
        <begin position="194"/>
        <end position="217"/>
    </location>
</feature>
<keyword evidence="3" id="KW-1185">Reference proteome</keyword>
<dbReference type="PANTHER" id="PTHR12242:SF1">
    <property type="entry name" value="MYND-TYPE DOMAIN-CONTAINING PROTEIN"/>
    <property type="match status" value="1"/>
</dbReference>
<feature type="transmembrane region" description="Helical" evidence="1">
    <location>
        <begin position="123"/>
        <end position="143"/>
    </location>
</feature>
<dbReference type="InterPro" id="IPR049352">
    <property type="entry name" value="Rost"/>
</dbReference>
<dbReference type="EMBL" id="VXIV02002959">
    <property type="protein sequence ID" value="KAF6021810.1"/>
    <property type="molecule type" value="Genomic_DNA"/>
</dbReference>
<keyword evidence="1" id="KW-0472">Membrane</keyword>
<proteinExistence type="predicted"/>
<organism evidence="2 3">
    <name type="scientific">Bugula neritina</name>
    <name type="common">Brown bryozoan</name>
    <name type="synonym">Sertularia neritina</name>
    <dbReference type="NCBI Taxonomy" id="10212"/>
    <lineage>
        <taxon>Eukaryota</taxon>
        <taxon>Metazoa</taxon>
        <taxon>Spiralia</taxon>
        <taxon>Lophotrochozoa</taxon>
        <taxon>Bryozoa</taxon>
        <taxon>Gymnolaemata</taxon>
        <taxon>Cheilostomatida</taxon>
        <taxon>Flustrina</taxon>
        <taxon>Buguloidea</taxon>
        <taxon>Bugulidae</taxon>
        <taxon>Bugula</taxon>
    </lineage>
</organism>
<evidence type="ECO:0000313" key="2">
    <source>
        <dbReference type="EMBL" id="KAF6021810.1"/>
    </source>
</evidence>
<keyword evidence="1" id="KW-1133">Transmembrane helix</keyword>
<dbReference type="PANTHER" id="PTHR12242">
    <property type="entry name" value="OS02G0130600 PROTEIN-RELATED"/>
    <property type="match status" value="1"/>
</dbReference>
<reference evidence="2" key="1">
    <citation type="submission" date="2020-06" db="EMBL/GenBank/DDBJ databases">
        <title>Draft genome of Bugula neritina, a colonial animal packing powerful symbionts and potential medicines.</title>
        <authorList>
            <person name="Rayko M."/>
        </authorList>
    </citation>
    <scope>NUCLEOTIDE SEQUENCE [LARGE SCALE GENOMIC DNA]</scope>
    <source>
        <strain evidence="2">Kwan_BN1</strain>
    </source>
</reference>
<dbReference type="AlphaFoldDB" id="A0A7J7J6D8"/>
<comment type="caution">
    <text evidence="2">The sequence shown here is derived from an EMBL/GenBank/DDBJ whole genome shotgun (WGS) entry which is preliminary data.</text>
</comment>
<dbReference type="Proteomes" id="UP000593567">
    <property type="component" value="Unassembled WGS sequence"/>
</dbReference>
<dbReference type="OrthoDB" id="419711at2759"/>
<protein>
    <submittedName>
        <fullName evidence="2">Uncharacterized protein</fullName>
    </submittedName>
</protein>
<feature type="transmembrane region" description="Helical" evidence="1">
    <location>
        <begin position="67"/>
        <end position="87"/>
    </location>
</feature>
<dbReference type="GO" id="GO:0016020">
    <property type="term" value="C:membrane"/>
    <property type="evidence" value="ECO:0007669"/>
    <property type="project" value="TreeGrafter"/>
</dbReference>
<sequence>MSILEDIKAEFRLRKATFRDGNVADFYRCRWWNTNVPLLVFRIISAIFCLIILIVQFATSTGGNNTLVGLSAFTIWSYVIVISYFIVSSITSVLQARHGCRNGSYGEEDTTYEQLPIYMRIQWCLYNIALPSAILVTMIYWGVLYPMLTSAGYKVAIFMDLSVHAFNTILMMIEQYIGSVPTRIAHVYQPITYGIIYAIFSAIMYAVYDLVLYPYVLDWGNPITAASITGILIYYLVAQFVLYLIYRAQCICLSRRPTV</sequence>
<gene>
    <name evidence="2" type="ORF">EB796_019887</name>
</gene>